<dbReference type="InterPro" id="IPR023170">
    <property type="entry name" value="HhH_base_excis_C"/>
</dbReference>
<evidence type="ECO:0000256" key="7">
    <source>
        <dbReference type="ARBA" id="ARBA00022723"/>
    </source>
</evidence>
<dbReference type="GO" id="GO:0035485">
    <property type="term" value="F:adenine/guanine mispair binding"/>
    <property type="evidence" value="ECO:0007669"/>
    <property type="project" value="TreeGrafter"/>
</dbReference>
<accession>A0A1M4UR34</accession>
<dbReference type="Gene3D" id="1.10.340.30">
    <property type="entry name" value="Hypothetical protein, domain 2"/>
    <property type="match status" value="1"/>
</dbReference>
<dbReference type="InterPro" id="IPR011257">
    <property type="entry name" value="DNA_glycosylase"/>
</dbReference>
<evidence type="ECO:0000256" key="4">
    <source>
        <dbReference type="ARBA" id="ARBA00012045"/>
    </source>
</evidence>
<comment type="similarity">
    <text evidence="3 14">Belongs to the Nth/MutY family.</text>
</comment>
<evidence type="ECO:0000256" key="9">
    <source>
        <dbReference type="ARBA" id="ARBA00022801"/>
    </source>
</evidence>
<dbReference type="Gene3D" id="3.90.79.10">
    <property type="entry name" value="Nucleoside Triphosphate Pyrophosphohydrolase"/>
    <property type="match status" value="1"/>
</dbReference>
<keyword evidence="11" id="KW-0411">Iron-sulfur</keyword>
<keyword evidence="17" id="KW-1185">Reference proteome</keyword>
<dbReference type="NCBIfam" id="TIGR01084">
    <property type="entry name" value="mutY"/>
    <property type="match status" value="1"/>
</dbReference>
<dbReference type="GO" id="GO:0006298">
    <property type="term" value="P:mismatch repair"/>
    <property type="evidence" value="ECO:0007669"/>
    <property type="project" value="TreeGrafter"/>
</dbReference>
<evidence type="ECO:0000256" key="1">
    <source>
        <dbReference type="ARBA" id="ARBA00000843"/>
    </source>
</evidence>
<dbReference type="InterPro" id="IPR015797">
    <property type="entry name" value="NUDIX_hydrolase-like_dom_sf"/>
</dbReference>
<dbReference type="Pfam" id="PF00633">
    <property type="entry name" value="HHH"/>
    <property type="match status" value="1"/>
</dbReference>
<keyword evidence="12" id="KW-0234">DNA repair</keyword>
<keyword evidence="9" id="KW-0378">Hydrolase</keyword>
<dbReference type="EMBL" id="FQTW01000003">
    <property type="protein sequence ID" value="SHE59154.1"/>
    <property type="molecule type" value="Genomic_DNA"/>
</dbReference>
<dbReference type="EC" id="3.2.2.31" evidence="4 14"/>
<dbReference type="OrthoDB" id="9802365at2"/>
<keyword evidence="7" id="KW-0479">Metal-binding</keyword>
<evidence type="ECO:0000256" key="14">
    <source>
        <dbReference type="RuleBase" id="RU365096"/>
    </source>
</evidence>
<dbReference type="AlphaFoldDB" id="A0A1M4UR34"/>
<dbReference type="GO" id="GO:0051539">
    <property type="term" value="F:4 iron, 4 sulfur cluster binding"/>
    <property type="evidence" value="ECO:0007669"/>
    <property type="project" value="UniProtKB-UniRule"/>
</dbReference>
<evidence type="ECO:0000256" key="12">
    <source>
        <dbReference type="ARBA" id="ARBA00023204"/>
    </source>
</evidence>
<dbReference type="SUPFAM" id="SSF48150">
    <property type="entry name" value="DNA-glycosylase"/>
    <property type="match status" value="1"/>
</dbReference>
<dbReference type="GO" id="GO:0006284">
    <property type="term" value="P:base-excision repair"/>
    <property type="evidence" value="ECO:0007669"/>
    <property type="project" value="UniProtKB-UniRule"/>
</dbReference>
<gene>
    <name evidence="16" type="ORF">SAMN05444278_10364</name>
</gene>
<dbReference type="RefSeq" id="WP_073192517.1">
    <property type="nucleotide sequence ID" value="NZ_FQTW01000003.1"/>
</dbReference>
<evidence type="ECO:0000313" key="16">
    <source>
        <dbReference type="EMBL" id="SHE59154.1"/>
    </source>
</evidence>
<sequence>MQFAKALINWYNTHQRDLPWRHSTQAYEIWLSEIMLQQTQVKQALPYYLKFLKHFPTVHDLAKADEDQVLKLWQGLGYYSRARNLHFTAKDISKNYNGSFPTTYKNLLQLKGVGEYTAAAIASFAFNEPKAVVDGNVYRVLSRVFGIDTPINSTEGIKQFKIKANELLDRKNPATYNQAIMEFGAIQCKPKQPNCLFCPFQNICVAFQQSKIEVLPVKLKKTKVKTRYFNYLIIEDERENILLNKRNQKGIWQNLYEFILSDTTKQIDDFPLDKFQYLPKIKSKDIRLLNSTPIKHVLTHRKLFVRFWQVKLSEAFDPQLAEHYEIVKHDQLNDYAVPVLIENFIKQYVLRA</sequence>
<evidence type="ECO:0000256" key="5">
    <source>
        <dbReference type="ARBA" id="ARBA00022023"/>
    </source>
</evidence>
<comment type="cofactor">
    <cofactor evidence="14">
        <name>[4Fe-4S] cluster</name>
        <dbReference type="ChEBI" id="CHEBI:49883"/>
    </cofactor>
    <text evidence="14">Binds 1 [4Fe-4S] cluster.</text>
</comment>
<keyword evidence="6" id="KW-0004">4Fe-4S</keyword>
<evidence type="ECO:0000256" key="3">
    <source>
        <dbReference type="ARBA" id="ARBA00008343"/>
    </source>
</evidence>
<proteinExistence type="inferred from homology"/>
<dbReference type="GO" id="GO:0034039">
    <property type="term" value="F:8-oxo-7,8-dihydroguanine DNA N-glycosylase activity"/>
    <property type="evidence" value="ECO:0007669"/>
    <property type="project" value="TreeGrafter"/>
</dbReference>
<comment type="function">
    <text evidence="2">Adenine glycosylase active on G-A mispairs. MutY also corrects error-prone DNA synthesis past GO lesions which are due to the oxidatively damaged form of guanine: 7,8-dihydro-8-oxoguanine (8-oxo-dGTP).</text>
</comment>
<dbReference type="Proteomes" id="UP000184462">
    <property type="component" value="Unassembled WGS sequence"/>
</dbReference>
<dbReference type="SMART" id="SM00478">
    <property type="entry name" value="ENDO3c"/>
    <property type="match status" value="1"/>
</dbReference>
<dbReference type="GO" id="GO:0000701">
    <property type="term" value="F:purine-specific mismatch base pair DNA N-glycosylase activity"/>
    <property type="evidence" value="ECO:0007669"/>
    <property type="project" value="UniProtKB-EC"/>
</dbReference>
<dbReference type="InterPro" id="IPR000445">
    <property type="entry name" value="HhH_motif"/>
</dbReference>
<dbReference type="InterPro" id="IPR044298">
    <property type="entry name" value="MIG/MutY"/>
</dbReference>
<dbReference type="STRING" id="1155689.SAMN05444278_10364"/>
<dbReference type="InterPro" id="IPR029119">
    <property type="entry name" value="MutY_C"/>
</dbReference>
<name>A0A1M4UR34_9FLAO</name>
<dbReference type="PANTHER" id="PTHR42944:SF1">
    <property type="entry name" value="ADENINE DNA GLYCOSYLASE"/>
    <property type="match status" value="1"/>
</dbReference>
<dbReference type="InterPro" id="IPR003265">
    <property type="entry name" value="HhH-GPD_domain"/>
</dbReference>
<dbReference type="GO" id="GO:0046872">
    <property type="term" value="F:metal ion binding"/>
    <property type="evidence" value="ECO:0007669"/>
    <property type="project" value="UniProtKB-UniRule"/>
</dbReference>
<comment type="catalytic activity">
    <reaction evidence="1 14">
        <text>Hydrolyzes free adenine bases from 7,8-dihydro-8-oxoguanine:adenine mismatched double-stranded DNA, leaving an apurinic site.</text>
        <dbReference type="EC" id="3.2.2.31"/>
    </reaction>
</comment>
<protein>
    <recommendedName>
        <fullName evidence="5 14">Adenine DNA glycosylase</fullName>
        <ecNumber evidence="4 14">3.2.2.31</ecNumber>
    </recommendedName>
</protein>
<dbReference type="FunFam" id="1.10.340.30:FF:000002">
    <property type="entry name" value="Adenine DNA glycosylase"/>
    <property type="match status" value="1"/>
</dbReference>
<dbReference type="InterPro" id="IPR005760">
    <property type="entry name" value="A/G_AdeGlyc_MutY"/>
</dbReference>
<dbReference type="CDD" id="cd00056">
    <property type="entry name" value="ENDO3c"/>
    <property type="match status" value="1"/>
</dbReference>
<dbReference type="CDD" id="cd03431">
    <property type="entry name" value="NUDIX_DNA_Glycosylase_C-MutY"/>
    <property type="match status" value="1"/>
</dbReference>
<evidence type="ECO:0000313" key="17">
    <source>
        <dbReference type="Proteomes" id="UP000184462"/>
    </source>
</evidence>
<dbReference type="PANTHER" id="PTHR42944">
    <property type="entry name" value="ADENINE DNA GLYCOSYLASE"/>
    <property type="match status" value="1"/>
</dbReference>
<keyword evidence="10 14" id="KW-0408">Iron</keyword>
<keyword evidence="8 14" id="KW-0227">DNA damage</keyword>
<evidence type="ECO:0000259" key="15">
    <source>
        <dbReference type="SMART" id="SM00478"/>
    </source>
</evidence>
<evidence type="ECO:0000256" key="11">
    <source>
        <dbReference type="ARBA" id="ARBA00023014"/>
    </source>
</evidence>
<evidence type="ECO:0000256" key="13">
    <source>
        <dbReference type="ARBA" id="ARBA00023295"/>
    </source>
</evidence>
<evidence type="ECO:0000256" key="2">
    <source>
        <dbReference type="ARBA" id="ARBA00002933"/>
    </source>
</evidence>
<evidence type="ECO:0000256" key="6">
    <source>
        <dbReference type="ARBA" id="ARBA00022485"/>
    </source>
</evidence>
<evidence type="ECO:0000256" key="8">
    <source>
        <dbReference type="ARBA" id="ARBA00022763"/>
    </source>
</evidence>
<keyword evidence="13 14" id="KW-0326">Glycosidase</keyword>
<feature type="domain" description="HhH-GPD" evidence="15">
    <location>
        <begin position="35"/>
        <end position="186"/>
    </location>
</feature>
<dbReference type="Pfam" id="PF14815">
    <property type="entry name" value="NUDIX_4"/>
    <property type="match status" value="1"/>
</dbReference>
<reference evidence="16 17" key="1">
    <citation type="submission" date="2016-11" db="EMBL/GenBank/DDBJ databases">
        <authorList>
            <person name="Jaros S."/>
            <person name="Januszkiewicz K."/>
            <person name="Wedrychowicz H."/>
        </authorList>
    </citation>
    <scope>NUCLEOTIDE SEQUENCE [LARGE SCALE GENOMIC DNA]</scope>
    <source>
        <strain evidence="16 17">DSM 25661</strain>
    </source>
</reference>
<dbReference type="GO" id="GO:0032357">
    <property type="term" value="F:oxidized purine DNA binding"/>
    <property type="evidence" value="ECO:0007669"/>
    <property type="project" value="TreeGrafter"/>
</dbReference>
<organism evidence="16 17">
    <name type="scientific">Psychroflexus salarius</name>
    <dbReference type="NCBI Taxonomy" id="1155689"/>
    <lineage>
        <taxon>Bacteria</taxon>
        <taxon>Pseudomonadati</taxon>
        <taxon>Bacteroidota</taxon>
        <taxon>Flavobacteriia</taxon>
        <taxon>Flavobacteriales</taxon>
        <taxon>Flavobacteriaceae</taxon>
        <taxon>Psychroflexus</taxon>
    </lineage>
</organism>
<evidence type="ECO:0000256" key="10">
    <source>
        <dbReference type="ARBA" id="ARBA00023004"/>
    </source>
</evidence>
<dbReference type="Gene3D" id="1.10.1670.10">
    <property type="entry name" value="Helix-hairpin-Helix base-excision DNA repair enzymes (C-terminal)"/>
    <property type="match status" value="1"/>
</dbReference>
<dbReference type="SUPFAM" id="SSF55811">
    <property type="entry name" value="Nudix"/>
    <property type="match status" value="1"/>
</dbReference>
<dbReference type="Pfam" id="PF00730">
    <property type="entry name" value="HhH-GPD"/>
    <property type="match status" value="1"/>
</dbReference>